<proteinExistence type="predicted"/>
<evidence type="ECO:0000313" key="1">
    <source>
        <dbReference type="EMBL" id="KAL2516332.1"/>
    </source>
</evidence>
<protein>
    <submittedName>
        <fullName evidence="1">Fasciclin-like arabinogalactan protein 17</fullName>
    </submittedName>
</protein>
<name>A0ABD1TUC1_9LAMI</name>
<comment type="caution">
    <text evidence="1">The sequence shown here is derived from an EMBL/GenBank/DDBJ whole genome shotgun (WGS) entry which is preliminary data.</text>
</comment>
<accession>A0ABD1TUC1</accession>
<dbReference type="PROSITE" id="PS51257">
    <property type="entry name" value="PROKAR_LIPOPROTEIN"/>
    <property type="match status" value="1"/>
</dbReference>
<keyword evidence="2" id="KW-1185">Reference proteome</keyword>
<evidence type="ECO:0000313" key="2">
    <source>
        <dbReference type="Proteomes" id="UP001604277"/>
    </source>
</evidence>
<reference evidence="2" key="1">
    <citation type="submission" date="2024-07" db="EMBL/GenBank/DDBJ databases">
        <title>Two chromosome-level genome assemblies of Korean endemic species Abeliophyllum distichum and Forsythia ovata (Oleaceae).</title>
        <authorList>
            <person name="Jang H."/>
        </authorList>
    </citation>
    <scope>NUCLEOTIDE SEQUENCE [LARGE SCALE GENOMIC DNA]</scope>
</reference>
<organism evidence="1 2">
    <name type="scientific">Forsythia ovata</name>
    <dbReference type="NCBI Taxonomy" id="205694"/>
    <lineage>
        <taxon>Eukaryota</taxon>
        <taxon>Viridiplantae</taxon>
        <taxon>Streptophyta</taxon>
        <taxon>Embryophyta</taxon>
        <taxon>Tracheophyta</taxon>
        <taxon>Spermatophyta</taxon>
        <taxon>Magnoliopsida</taxon>
        <taxon>eudicotyledons</taxon>
        <taxon>Gunneridae</taxon>
        <taxon>Pentapetalae</taxon>
        <taxon>asterids</taxon>
        <taxon>lamiids</taxon>
        <taxon>Lamiales</taxon>
        <taxon>Oleaceae</taxon>
        <taxon>Forsythieae</taxon>
        <taxon>Forsythia</taxon>
    </lineage>
</organism>
<dbReference type="EMBL" id="JBFOLJ010000008">
    <property type="protein sequence ID" value="KAL2516332.1"/>
    <property type="molecule type" value="Genomic_DNA"/>
</dbReference>
<gene>
    <name evidence="1" type="ORF">Fot_30303</name>
</gene>
<dbReference type="Proteomes" id="UP001604277">
    <property type="component" value="Unassembled WGS sequence"/>
</dbReference>
<dbReference type="AlphaFoldDB" id="A0ABD1TUC1"/>
<sequence>MEVVKRRGFLDLWLPLHNLQFITFTSCALEENRPTSNSPAQINSDPVLVALLDSHYTKLFELVEKALCYRLLKELCPSTILPSLCREMRPWNGIWTRSLSHFCSSHEI</sequence>